<dbReference type="Gene3D" id="3.30.450.40">
    <property type="match status" value="1"/>
</dbReference>
<dbReference type="InterPro" id="IPR005471">
    <property type="entry name" value="Tscrpt_reg_IclR_N"/>
</dbReference>
<dbReference type="InterPro" id="IPR014757">
    <property type="entry name" value="Tscrpt_reg_IclR_C"/>
</dbReference>
<sequence>MANEKVTTTERSLEILAVIKEREGASLSMLADELPLSRSTIHKHLTTLADHGFVDKEGERYSLGMKFLNFGVHARSRRVEHVLAAETVQQLAAETEEEVDLVVENDGRGIVVHESYHPHSHYGKQISEGHGTVNTGAYYHLHSIAAGKAILAELPDERVSSIIEKWGLPKRTRRTLTTESALREELETIRAEGISFSDQEYADGMRAVGRRVRNPNGSLVGSISITAPAYRMTDEVYNERIPRLLTEYIDELESKIEDAYPSV</sequence>
<organism evidence="6 7">
    <name type="scientific">Haloferax marinum</name>
    <dbReference type="NCBI Taxonomy" id="2666143"/>
    <lineage>
        <taxon>Archaea</taxon>
        <taxon>Methanobacteriati</taxon>
        <taxon>Methanobacteriota</taxon>
        <taxon>Stenosarchaea group</taxon>
        <taxon>Halobacteria</taxon>
        <taxon>Halobacteriales</taxon>
        <taxon>Haloferacaceae</taxon>
        <taxon>Haloferax</taxon>
    </lineage>
</organism>
<dbReference type="OrthoDB" id="14763at2157"/>
<gene>
    <name evidence="6" type="ORF">GJR99_16365</name>
</gene>
<protein>
    <submittedName>
        <fullName evidence="6">Helix-turn-helix domain-containing protein</fullName>
    </submittedName>
</protein>
<dbReference type="PANTHER" id="PTHR30136:SF35">
    <property type="entry name" value="HTH-TYPE TRANSCRIPTIONAL REGULATOR RV1719"/>
    <property type="match status" value="1"/>
</dbReference>
<dbReference type="SMART" id="SM00346">
    <property type="entry name" value="HTH_ICLR"/>
    <property type="match status" value="1"/>
</dbReference>
<dbReference type="PROSITE" id="PS51078">
    <property type="entry name" value="ICLR_ED"/>
    <property type="match status" value="1"/>
</dbReference>
<dbReference type="PANTHER" id="PTHR30136">
    <property type="entry name" value="HELIX-TURN-HELIX TRANSCRIPTIONAL REGULATOR, ICLR FAMILY"/>
    <property type="match status" value="1"/>
</dbReference>
<keyword evidence="2" id="KW-0238">DNA-binding</keyword>
<dbReference type="Proteomes" id="UP000443423">
    <property type="component" value="Unassembled WGS sequence"/>
</dbReference>
<evidence type="ECO:0000313" key="6">
    <source>
        <dbReference type="EMBL" id="MRW98141.1"/>
    </source>
</evidence>
<dbReference type="Pfam" id="PF09339">
    <property type="entry name" value="HTH_IclR"/>
    <property type="match status" value="1"/>
</dbReference>
<keyword evidence="7" id="KW-1185">Reference proteome</keyword>
<accession>A0A6A8GAV7</accession>
<reference evidence="6 7" key="1">
    <citation type="submission" date="2019-11" db="EMBL/GenBank/DDBJ databases">
        <title>Whole genome sequence of Haloferax sp. MBLA0078.</title>
        <authorList>
            <person name="Seo M.-J."/>
            <person name="Cho E.-S."/>
        </authorList>
    </citation>
    <scope>NUCLEOTIDE SEQUENCE [LARGE SCALE GENOMIC DNA]</scope>
    <source>
        <strain evidence="6 7">MBLA0078</strain>
    </source>
</reference>
<dbReference type="SUPFAM" id="SSF55781">
    <property type="entry name" value="GAF domain-like"/>
    <property type="match status" value="1"/>
</dbReference>
<feature type="domain" description="IclR-ED" evidence="5">
    <location>
        <begin position="66"/>
        <end position="262"/>
    </location>
</feature>
<dbReference type="EMBL" id="WKJQ01000002">
    <property type="protein sequence ID" value="MRW98141.1"/>
    <property type="molecule type" value="Genomic_DNA"/>
</dbReference>
<evidence type="ECO:0000256" key="3">
    <source>
        <dbReference type="ARBA" id="ARBA00023163"/>
    </source>
</evidence>
<proteinExistence type="predicted"/>
<evidence type="ECO:0000256" key="2">
    <source>
        <dbReference type="ARBA" id="ARBA00023125"/>
    </source>
</evidence>
<dbReference type="InterPro" id="IPR036390">
    <property type="entry name" value="WH_DNA-bd_sf"/>
</dbReference>
<dbReference type="InterPro" id="IPR050707">
    <property type="entry name" value="HTH_MetabolicPath_Reg"/>
</dbReference>
<dbReference type="Pfam" id="PF01614">
    <property type="entry name" value="IclR_C"/>
    <property type="match status" value="1"/>
</dbReference>
<dbReference type="InterPro" id="IPR036388">
    <property type="entry name" value="WH-like_DNA-bd_sf"/>
</dbReference>
<name>A0A6A8GAV7_9EURY</name>
<dbReference type="GO" id="GO:0003700">
    <property type="term" value="F:DNA-binding transcription factor activity"/>
    <property type="evidence" value="ECO:0007669"/>
    <property type="project" value="TreeGrafter"/>
</dbReference>
<dbReference type="GO" id="GO:0003677">
    <property type="term" value="F:DNA binding"/>
    <property type="evidence" value="ECO:0007669"/>
    <property type="project" value="UniProtKB-KW"/>
</dbReference>
<dbReference type="InterPro" id="IPR029016">
    <property type="entry name" value="GAF-like_dom_sf"/>
</dbReference>
<dbReference type="SUPFAM" id="SSF46785">
    <property type="entry name" value="Winged helix' DNA-binding domain"/>
    <property type="match status" value="1"/>
</dbReference>
<evidence type="ECO:0000313" key="7">
    <source>
        <dbReference type="Proteomes" id="UP000443423"/>
    </source>
</evidence>
<dbReference type="Gene3D" id="1.10.10.10">
    <property type="entry name" value="Winged helix-like DNA-binding domain superfamily/Winged helix DNA-binding domain"/>
    <property type="match status" value="1"/>
</dbReference>
<evidence type="ECO:0000259" key="4">
    <source>
        <dbReference type="PROSITE" id="PS51077"/>
    </source>
</evidence>
<keyword evidence="1" id="KW-0805">Transcription regulation</keyword>
<dbReference type="RefSeq" id="WP_151114126.1">
    <property type="nucleotide sequence ID" value="NZ_WKJQ01000002.1"/>
</dbReference>
<dbReference type="GO" id="GO:0045892">
    <property type="term" value="P:negative regulation of DNA-templated transcription"/>
    <property type="evidence" value="ECO:0007669"/>
    <property type="project" value="TreeGrafter"/>
</dbReference>
<feature type="domain" description="HTH iclR-type" evidence="4">
    <location>
        <begin position="6"/>
        <end position="65"/>
    </location>
</feature>
<evidence type="ECO:0000256" key="1">
    <source>
        <dbReference type="ARBA" id="ARBA00023015"/>
    </source>
</evidence>
<keyword evidence="3" id="KW-0804">Transcription</keyword>
<comment type="caution">
    <text evidence="6">The sequence shown here is derived from an EMBL/GenBank/DDBJ whole genome shotgun (WGS) entry which is preliminary data.</text>
</comment>
<dbReference type="PROSITE" id="PS51077">
    <property type="entry name" value="HTH_ICLR"/>
    <property type="match status" value="1"/>
</dbReference>
<evidence type="ECO:0000259" key="5">
    <source>
        <dbReference type="PROSITE" id="PS51078"/>
    </source>
</evidence>
<dbReference type="AlphaFoldDB" id="A0A6A8GAV7"/>